<proteinExistence type="predicted"/>
<reference evidence="2" key="1">
    <citation type="journal article" date="2020" name="Stud. Mycol.">
        <title>101 Dothideomycetes genomes: A test case for predicting lifestyles and emergence of pathogens.</title>
        <authorList>
            <person name="Haridas S."/>
            <person name="Albert R."/>
            <person name="Binder M."/>
            <person name="Bloem J."/>
            <person name="LaButti K."/>
            <person name="Salamov A."/>
            <person name="Andreopoulos B."/>
            <person name="Baker S."/>
            <person name="Barry K."/>
            <person name="Bills G."/>
            <person name="Bluhm B."/>
            <person name="Cannon C."/>
            <person name="Castanera R."/>
            <person name="Culley D."/>
            <person name="Daum C."/>
            <person name="Ezra D."/>
            <person name="Gonzalez J."/>
            <person name="Henrissat B."/>
            <person name="Kuo A."/>
            <person name="Liang C."/>
            <person name="Lipzen A."/>
            <person name="Lutzoni F."/>
            <person name="Magnuson J."/>
            <person name="Mondo S."/>
            <person name="Nolan M."/>
            <person name="Ohm R."/>
            <person name="Pangilinan J."/>
            <person name="Park H.-J."/>
            <person name="Ramirez L."/>
            <person name="Alfaro M."/>
            <person name="Sun H."/>
            <person name="Tritt A."/>
            <person name="Yoshinaga Y."/>
            <person name="Zwiers L.-H."/>
            <person name="Turgeon B."/>
            <person name="Goodwin S."/>
            <person name="Spatafora J."/>
            <person name="Crous P."/>
            <person name="Grigoriev I."/>
        </authorList>
    </citation>
    <scope>NUCLEOTIDE SEQUENCE [LARGE SCALE GENOMIC DNA]</scope>
    <source>
        <strain evidence="2">CECT 20119</strain>
    </source>
</reference>
<evidence type="ECO:0000313" key="2">
    <source>
        <dbReference type="Proteomes" id="UP000799538"/>
    </source>
</evidence>
<evidence type="ECO:0000313" key="1">
    <source>
        <dbReference type="EMBL" id="KAF2228150.1"/>
    </source>
</evidence>
<dbReference type="EMBL" id="ML992501">
    <property type="protein sequence ID" value="KAF2228150.1"/>
    <property type="molecule type" value="Genomic_DNA"/>
</dbReference>
<dbReference type="Proteomes" id="UP000799538">
    <property type="component" value="Unassembled WGS sequence"/>
</dbReference>
<accession>A0A6A6GRM1</accession>
<organism evidence="1 2">
    <name type="scientific">Elsinoe ampelina</name>
    <dbReference type="NCBI Taxonomy" id="302913"/>
    <lineage>
        <taxon>Eukaryota</taxon>
        <taxon>Fungi</taxon>
        <taxon>Dikarya</taxon>
        <taxon>Ascomycota</taxon>
        <taxon>Pezizomycotina</taxon>
        <taxon>Dothideomycetes</taxon>
        <taxon>Dothideomycetidae</taxon>
        <taxon>Myriangiales</taxon>
        <taxon>Elsinoaceae</taxon>
        <taxon>Elsinoe</taxon>
    </lineage>
</organism>
<gene>
    <name evidence="1" type="ORF">BDZ85DRAFT_12374</name>
</gene>
<protein>
    <submittedName>
        <fullName evidence="1">Uncharacterized protein</fullName>
    </submittedName>
</protein>
<dbReference type="AlphaFoldDB" id="A0A6A6GRM1"/>
<sequence length="211" mass="23771">MVSRSHVFAARRQCQTTLFSSLRQMGLDNHLLLGYMDSYRRGRGRCLPPVFCSLPCDSPLDIQPHTVIVDTQSAIQSKILNRCHHVRPAGRSLKYSDIHTMFWKAPTDLSLHVAPQQVDVQHVELAPSQDGHLRRTGTMTYVPSISIGCSTDAPQVRVKQLEGTDFAMKDEDVQDPVISIFGQLQRTRIRMGSRHRVGLHIVAGFHSYTLN</sequence>
<name>A0A6A6GRM1_9PEZI</name>
<keyword evidence="2" id="KW-1185">Reference proteome</keyword>